<evidence type="ECO:0000259" key="1">
    <source>
        <dbReference type="Pfam" id="PF11202"/>
    </source>
</evidence>
<dbReference type="Pfam" id="PF11202">
    <property type="entry name" value="StiP"/>
    <property type="match status" value="1"/>
</dbReference>
<dbReference type="KEGG" id="sman:C12CBH8_15940"/>
<reference evidence="4" key="1">
    <citation type="submission" date="2020-07" db="EMBL/GenBank/DDBJ databases">
        <title>Complete genome sequencing of Clostridia bacterium strain 12CBH8.</title>
        <authorList>
            <person name="Sakamoto M."/>
            <person name="Murakami T."/>
            <person name="Mori H."/>
        </authorList>
    </citation>
    <scope>NUCLEOTIDE SEQUENCE [LARGE SCALE GENOMIC DNA]</scope>
    <source>
        <strain evidence="4">12CBH8</strain>
    </source>
</reference>
<dbReference type="InterPro" id="IPR048336">
    <property type="entry name" value="StiP-like"/>
</dbReference>
<dbReference type="InterPro" id="IPR028157">
    <property type="entry name" value="PELOTA_dom"/>
</dbReference>
<proteinExistence type="predicted"/>
<dbReference type="AlphaFoldDB" id="A0A7I8D4I9"/>
<evidence type="ECO:0000259" key="2">
    <source>
        <dbReference type="Pfam" id="PF15608"/>
    </source>
</evidence>
<feature type="domain" description="Cysteine protease StiP N-terminal" evidence="1">
    <location>
        <begin position="3"/>
        <end position="246"/>
    </location>
</feature>
<organism evidence="3 4">
    <name type="scientific">Solibaculum mannosilyticum</name>
    <dbReference type="NCBI Taxonomy" id="2780922"/>
    <lineage>
        <taxon>Bacteria</taxon>
        <taxon>Bacillati</taxon>
        <taxon>Bacillota</taxon>
        <taxon>Clostridia</taxon>
        <taxon>Eubacteriales</taxon>
        <taxon>Oscillospiraceae</taxon>
        <taxon>Solibaculum</taxon>
    </lineage>
</organism>
<gene>
    <name evidence="3" type="ORF">C12CBH8_15940</name>
</gene>
<dbReference type="PIRSF" id="PIRSF020979">
    <property type="entry name" value="UCP020979"/>
    <property type="match status" value="1"/>
</dbReference>
<sequence>MQSSYRAEDVTLLLKDITGQVQPLETKEREKRIQSGIHYCEMLPAEYVPTPKYIEAYEQALGCEADHTAAAVRRCGDKIVQEKGEDVVLVSLARAGLPIGILLKWYLKKEYGLEASHYGISIIRGRGIDRNAMSYLLSRYQASSLQMVDGWIGKGAILKELRRELEVFPGVSAELAVLSDPANLTRLCGTHEDLLIPSSCLNCTVSGLVSRTFLRSDIIGPEDFHGAAFYGELKEQDRSYEFLNAIASRLETAPDLPEKILSHSGLEEAQDIADHFGVSNINFVKPGIGEATRVLLRRLPWKVLVREGEEQSGELKHLYQLAWEKGVEVESYPLQNYKACGIIKQLADA</sequence>
<evidence type="ECO:0000313" key="3">
    <source>
        <dbReference type="EMBL" id="BCI60955.1"/>
    </source>
</evidence>
<protein>
    <recommendedName>
        <fullName evidence="5">PELOTA RNA-binding domain-containing protein</fullName>
    </recommendedName>
</protein>
<dbReference type="Proteomes" id="UP000593890">
    <property type="component" value="Chromosome"/>
</dbReference>
<name>A0A7I8D4I9_9FIRM</name>
<dbReference type="Pfam" id="PF15608">
    <property type="entry name" value="PELOTA_1"/>
    <property type="match status" value="1"/>
</dbReference>
<evidence type="ECO:0008006" key="5">
    <source>
        <dbReference type="Google" id="ProtNLM"/>
    </source>
</evidence>
<dbReference type="EMBL" id="AP023321">
    <property type="protein sequence ID" value="BCI60955.1"/>
    <property type="molecule type" value="Genomic_DNA"/>
</dbReference>
<evidence type="ECO:0000313" key="4">
    <source>
        <dbReference type="Proteomes" id="UP000593890"/>
    </source>
</evidence>
<dbReference type="RefSeq" id="WP_215532975.1">
    <property type="nucleotide sequence ID" value="NZ_AP023321.1"/>
</dbReference>
<dbReference type="InterPro" id="IPR011215">
    <property type="entry name" value="StiP_N"/>
</dbReference>
<keyword evidence="4" id="KW-1185">Reference proteome</keyword>
<accession>A0A7I8D4I9</accession>
<feature type="domain" description="PELOTA RNA-binding" evidence="2">
    <location>
        <begin position="264"/>
        <end position="345"/>
    </location>
</feature>